<dbReference type="PANTHER" id="PTHR23130:SF171">
    <property type="entry name" value="OS01G0895300 PROTEIN"/>
    <property type="match status" value="1"/>
</dbReference>
<dbReference type="PROSITE" id="PS50053">
    <property type="entry name" value="UBIQUITIN_2"/>
    <property type="match status" value="1"/>
</dbReference>
<feature type="transmembrane region" description="Helical" evidence="1">
    <location>
        <begin position="99"/>
        <end position="118"/>
    </location>
</feature>
<gene>
    <name evidence="3" type="ORF">M6B38_350085</name>
</gene>
<evidence type="ECO:0000313" key="3">
    <source>
        <dbReference type="EMBL" id="KAJ6831202.1"/>
    </source>
</evidence>
<evidence type="ECO:0000259" key="2">
    <source>
        <dbReference type="PROSITE" id="PS50053"/>
    </source>
</evidence>
<dbReference type="AlphaFoldDB" id="A0AAX6GRN7"/>
<dbReference type="Proteomes" id="UP001140949">
    <property type="component" value="Unassembled WGS sequence"/>
</dbReference>
<accession>A0AAX6GRN7</accession>
<dbReference type="SMART" id="SM00213">
    <property type="entry name" value="UBQ"/>
    <property type="match status" value="1"/>
</dbReference>
<dbReference type="InterPro" id="IPR000626">
    <property type="entry name" value="Ubiquitin-like_dom"/>
</dbReference>
<keyword evidence="4" id="KW-1185">Reference proteome</keyword>
<reference evidence="3" key="2">
    <citation type="submission" date="2023-04" db="EMBL/GenBank/DDBJ databases">
        <authorList>
            <person name="Bruccoleri R.E."/>
            <person name="Oakeley E.J."/>
            <person name="Faust A.-M."/>
            <person name="Dessus-Babus S."/>
            <person name="Altorfer M."/>
            <person name="Burckhardt D."/>
            <person name="Oertli M."/>
            <person name="Naumann U."/>
            <person name="Petersen F."/>
            <person name="Wong J."/>
        </authorList>
    </citation>
    <scope>NUCLEOTIDE SEQUENCE</scope>
    <source>
        <strain evidence="3">GSM-AAB239-AS_SAM_17_03QT</strain>
        <tissue evidence="3">Leaf</tissue>
    </source>
</reference>
<dbReference type="SUPFAM" id="SSF54236">
    <property type="entry name" value="Ubiquitin-like"/>
    <property type="match status" value="1"/>
</dbReference>
<dbReference type="PANTHER" id="PTHR23130">
    <property type="entry name" value="CYTOCHROME B561 AND DOMON DOMAIN-CONTAINING PROTEIN"/>
    <property type="match status" value="1"/>
</dbReference>
<keyword evidence="1" id="KW-1133">Transmembrane helix</keyword>
<keyword evidence="1" id="KW-0472">Membrane</keyword>
<evidence type="ECO:0000313" key="4">
    <source>
        <dbReference type="Proteomes" id="UP001140949"/>
    </source>
</evidence>
<dbReference type="Pfam" id="PF00240">
    <property type="entry name" value="ubiquitin"/>
    <property type="match status" value="1"/>
</dbReference>
<feature type="domain" description="Ubiquitin-like" evidence="2">
    <location>
        <begin position="24"/>
        <end position="96"/>
    </location>
</feature>
<dbReference type="Gene3D" id="3.10.20.90">
    <property type="entry name" value="Phosphatidylinositol 3-kinase Catalytic Subunit, Chain A, domain 1"/>
    <property type="match status" value="1"/>
</dbReference>
<dbReference type="InterPro" id="IPR029071">
    <property type="entry name" value="Ubiquitin-like_domsf"/>
</dbReference>
<keyword evidence="1" id="KW-0812">Transmembrane</keyword>
<organism evidence="3 4">
    <name type="scientific">Iris pallida</name>
    <name type="common">Sweet iris</name>
    <dbReference type="NCBI Taxonomy" id="29817"/>
    <lineage>
        <taxon>Eukaryota</taxon>
        <taxon>Viridiplantae</taxon>
        <taxon>Streptophyta</taxon>
        <taxon>Embryophyta</taxon>
        <taxon>Tracheophyta</taxon>
        <taxon>Spermatophyta</taxon>
        <taxon>Magnoliopsida</taxon>
        <taxon>Liliopsida</taxon>
        <taxon>Asparagales</taxon>
        <taxon>Iridaceae</taxon>
        <taxon>Iridoideae</taxon>
        <taxon>Irideae</taxon>
        <taxon>Iris</taxon>
    </lineage>
</organism>
<dbReference type="Gene3D" id="1.20.120.1770">
    <property type="match status" value="1"/>
</dbReference>
<name>A0AAX6GRN7_IRIPA</name>
<comment type="caution">
    <text evidence="3">The sequence shown here is derived from an EMBL/GenBank/DDBJ whole genome shotgun (WGS) entry which is preliminary data.</text>
</comment>
<dbReference type="CDD" id="cd17039">
    <property type="entry name" value="Ubl_ubiquitin_like"/>
    <property type="match status" value="1"/>
</dbReference>
<protein>
    <submittedName>
        <fullName evidence="3">Cytochrome b561 and DOMON domain-containing protein-like</fullName>
    </submittedName>
</protein>
<reference evidence="3" key="1">
    <citation type="journal article" date="2023" name="GigaByte">
        <title>Genome assembly of the bearded iris, Iris pallida Lam.</title>
        <authorList>
            <person name="Bruccoleri R.E."/>
            <person name="Oakeley E.J."/>
            <person name="Faust A.M.E."/>
            <person name="Altorfer M."/>
            <person name="Dessus-Babus S."/>
            <person name="Burckhardt D."/>
            <person name="Oertli M."/>
            <person name="Naumann U."/>
            <person name="Petersen F."/>
            <person name="Wong J."/>
        </authorList>
    </citation>
    <scope>NUCLEOTIDE SEQUENCE</scope>
    <source>
        <strain evidence="3">GSM-AAB239-AS_SAM_17_03QT</strain>
    </source>
</reference>
<dbReference type="CDD" id="cd08760">
    <property type="entry name" value="Cyt_b561_FRRS1_like"/>
    <property type="match status" value="1"/>
</dbReference>
<evidence type="ECO:0000256" key="1">
    <source>
        <dbReference type="SAM" id="Phobius"/>
    </source>
</evidence>
<sequence>MRDYIMSDGNVLHLVIRLSDLRVVSVKTVCGRKFKFHIEQSRSVSYVKQQIAKSGEDFVDPDDQWLIHDGEELDDEWLVQDICKYNDAVIHLLVRKSFVLVHISIWFFPHLQVLAIFIRPDKDLKIRRYWNWYHHWVGRITLFLAVINIFLGIQVGGADDSWKVDYSINLAVLFVAAIILEVFQWTRWSEKTVDHPHFKCTKIKNLF</sequence>
<proteinExistence type="predicted"/>
<dbReference type="EMBL" id="JANAVB010016998">
    <property type="protein sequence ID" value="KAJ6831202.1"/>
    <property type="molecule type" value="Genomic_DNA"/>
</dbReference>
<feature type="transmembrane region" description="Helical" evidence="1">
    <location>
        <begin position="130"/>
        <end position="154"/>
    </location>
</feature>
<feature type="transmembrane region" description="Helical" evidence="1">
    <location>
        <begin position="166"/>
        <end position="183"/>
    </location>
</feature>